<dbReference type="EMBL" id="CP076128">
    <property type="protein sequence ID" value="QWG07213.1"/>
    <property type="molecule type" value="Genomic_DNA"/>
</dbReference>
<keyword evidence="1" id="KW-0812">Transmembrane</keyword>
<keyword evidence="3" id="KW-1185">Reference proteome</keyword>
<feature type="transmembrane region" description="Helical" evidence="1">
    <location>
        <begin position="228"/>
        <end position="247"/>
    </location>
</feature>
<feature type="transmembrane region" description="Helical" evidence="1">
    <location>
        <begin position="58"/>
        <end position="80"/>
    </location>
</feature>
<feature type="transmembrane region" description="Helical" evidence="1">
    <location>
        <begin position="21"/>
        <end position="46"/>
    </location>
</feature>
<evidence type="ECO:0000313" key="3">
    <source>
        <dbReference type="Proteomes" id="UP000682802"/>
    </source>
</evidence>
<keyword evidence="1" id="KW-1133">Transmembrane helix</keyword>
<evidence type="ECO:0008006" key="4">
    <source>
        <dbReference type="Google" id="ProtNLM"/>
    </source>
</evidence>
<keyword evidence="1" id="KW-0472">Membrane</keyword>
<feature type="transmembrane region" description="Helical" evidence="1">
    <location>
        <begin position="154"/>
        <end position="172"/>
    </location>
</feature>
<name>A0ABX8GUC8_9BACT</name>
<feature type="transmembrane region" description="Helical" evidence="1">
    <location>
        <begin position="184"/>
        <end position="203"/>
    </location>
</feature>
<protein>
    <recommendedName>
        <fullName evidence="4">ABC transporter permease</fullName>
    </recommendedName>
</protein>
<sequence>MESKFNIRRISLLFKYELALLQHPITVGIIGIVVFILAISALASSIEPWGIVNKNTLGSIYGLMLMLGGAVISSYSFHRVSTKGGALNYLSLPASREEKFLVTFLSTAIIYPLGLTVVFILTEFLASGIWMIIGGNFNMYTLSDMVGQEGLAEFVSSYLFMHAFYFLGAALFKKYAFLKTTVSFFAVSFVLWILGVILFFVFFSNGEFDNTSFNYQFDSTSLEGTIKYIVRTGTVAVTIAMWGIAFLKFKRKEV</sequence>
<reference evidence="2 3" key="1">
    <citation type="submission" date="2021-05" db="EMBL/GenBank/DDBJ databases">
        <title>Comparative genomic studies on the polysaccharide-degrading batcterial strains of the Flammeovirga genus.</title>
        <authorList>
            <person name="Zewei F."/>
            <person name="Zheng Z."/>
            <person name="Yu L."/>
            <person name="Ruyue G."/>
            <person name="Yanhong M."/>
            <person name="Yuanyuan C."/>
            <person name="Jingyan G."/>
            <person name="Wenjun H."/>
        </authorList>
    </citation>
    <scope>NUCLEOTIDE SEQUENCE [LARGE SCALE GENOMIC DNA]</scope>
    <source>
        <strain evidence="2 3">YS10</strain>
    </source>
</reference>
<feature type="transmembrane region" description="Helical" evidence="1">
    <location>
        <begin position="101"/>
        <end position="134"/>
    </location>
</feature>
<evidence type="ECO:0000313" key="2">
    <source>
        <dbReference type="EMBL" id="QWG07213.1"/>
    </source>
</evidence>
<dbReference type="Proteomes" id="UP000682802">
    <property type="component" value="Chromosome 1"/>
</dbReference>
<gene>
    <name evidence="2" type="ORF">KM029_18205</name>
</gene>
<accession>A0ABX8GUC8</accession>
<evidence type="ECO:0000256" key="1">
    <source>
        <dbReference type="SAM" id="Phobius"/>
    </source>
</evidence>
<proteinExistence type="predicted"/>
<organism evidence="2 3">
    <name type="scientific">Flammeovirga kamogawensis</name>
    <dbReference type="NCBI Taxonomy" id="373891"/>
    <lineage>
        <taxon>Bacteria</taxon>
        <taxon>Pseudomonadati</taxon>
        <taxon>Bacteroidota</taxon>
        <taxon>Cytophagia</taxon>
        <taxon>Cytophagales</taxon>
        <taxon>Flammeovirgaceae</taxon>
        <taxon>Flammeovirga</taxon>
    </lineage>
</organism>
<dbReference type="RefSeq" id="WP_144074612.1">
    <property type="nucleotide sequence ID" value="NZ_CP076128.1"/>
</dbReference>